<dbReference type="Gene3D" id="1.10.10.1400">
    <property type="entry name" value="Terminase, small subunit, N-terminal DNA-binding domain, HTH motif"/>
    <property type="match status" value="1"/>
</dbReference>
<evidence type="ECO:0000256" key="1">
    <source>
        <dbReference type="SAM" id="MobiDB-lite"/>
    </source>
</evidence>
<gene>
    <name evidence="2" type="ORF">CBW52_01755</name>
</gene>
<feature type="compositionally biased region" description="Polar residues" evidence="1">
    <location>
        <begin position="51"/>
        <end position="66"/>
    </location>
</feature>
<dbReference type="Pfam" id="PF03592">
    <property type="entry name" value="Terminase_2"/>
    <property type="match status" value="1"/>
</dbReference>
<keyword evidence="3" id="KW-1185">Reference proteome</keyword>
<evidence type="ECO:0000313" key="3">
    <source>
        <dbReference type="Proteomes" id="UP000195840"/>
    </source>
</evidence>
<accession>A0AB73NNZ1</accession>
<protein>
    <recommendedName>
        <fullName evidence="4">Terminase small subunit</fullName>
    </recommendedName>
</protein>
<sequence length="340" mass="38576">MAKDTDWRGIERDYRSGALSIRELAKKYGVSDTAVRKRAKAEEWPKHEQVRNNVGSQTISANQNKNPRTKHRKPAIHVESEIDPEYLVDGSDEPEFTLNPEEYGLNDMQARFVSEYLIDLNSTAAYKRSGGKGEGNTAYVNASRMYRNAKVSRAIRDALDARERRTRITQDAVLKWWWDIATADASQITELRRLCCRHCWGFGYQYQWRDAVEFEEARLKAVESKKREPLDVGGYGFDATLDPNPDCPRCNGEGVGRTHFHDTRDLRGAARRLFSGVKEGKFGIEAITRNQDEALKMVAQHLGMLRNKTEISGPDGGPVKTETVNMTPDEAAEAYRKLMG</sequence>
<comment type="caution">
    <text evidence="2">The sequence shown here is derived from an EMBL/GenBank/DDBJ whole genome shotgun (WGS) entry which is preliminary data.</text>
</comment>
<dbReference type="EMBL" id="NHOG01000001">
    <property type="protein sequence ID" value="OVZ83873.1"/>
    <property type="molecule type" value="Genomic_DNA"/>
</dbReference>
<reference evidence="2 3" key="1">
    <citation type="submission" date="2017-05" db="EMBL/GenBank/DDBJ databases">
        <title>Whole genome sequencing of Yersinia kristensenii.</title>
        <authorList>
            <person name="Campioni F."/>
        </authorList>
    </citation>
    <scope>NUCLEOTIDE SEQUENCE [LARGE SCALE GENOMIC DNA]</scope>
    <source>
        <strain evidence="2 3">CFSAN060538</strain>
    </source>
</reference>
<dbReference type="GO" id="GO:0051276">
    <property type="term" value="P:chromosome organization"/>
    <property type="evidence" value="ECO:0007669"/>
    <property type="project" value="InterPro"/>
</dbReference>
<feature type="compositionally biased region" description="Basic and acidic residues" evidence="1">
    <location>
        <begin position="40"/>
        <end position="50"/>
    </location>
</feature>
<organism evidence="2 3">
    <name type="scientific">Yersinia kristensenii</name>
    <dbReference type="NCBI Taxonomy" id="28152"/>
    <lineage>
        <taxon>Bacteria</taxon>
        <taxon>Pseudomonadati</taxon>
        <taxon>Pseudomonadota</taxon>
        <taxon>Gammaproteobacteria</taxon>
        <taxon>Enterobacterales</taxon>
        <taxon>Yersiniaceae</taxon>
        <taxon>Yersinia</taxon>
    </lineage>
</organism>
<dbReference type="AlphaFoldDB" id="A0AB73NNZ1"/>
<dbReference type="InterPro" id="IPR005335">
    <property type="entry name" value="Terminase_ssu"/>
</dbReference>
<name>A0AB73NNZ1_YERKR</name>
<feature type="region of interest" description="Disordered" evidence="1">
    <location>
        <begin position="39"/>
        <end position="73"/>
    </location>
</feature>
<dbReference type="Proteomes" id="UP000195840">
    <property type="component" value="Unassembled WGS sequence"/>
</dbReference>
<dbReference type="InterPro" id="IPR038713">
    <property type="entry name" value="Terminase_Gp1_N_sf"/>
</dbReference>
<evidence type="ECO:0008006" key="4">
    <source>
        <dbReference type="Google" id="ProtNLM"/>
    </source>
</evidence>
<evidence type="ECO:0000313" key="2">
    <source>
        <dbReference type="EMBL" id="OVZ83873.1"/>
    </source>
</evidence>
<proteinExistence type="predicted"/>
<dbReference type="RefSeq" id="WP_087794732.1">
    <property type="nucleotide sequence ID" value="NZ_CAWNET010000001.1"/>
</dbReference>